<dbReference type="Proteomes" id="UP001500596">
    <property type="component" value="Unassembled WGS sequence"/>
</dbReference>
<organism evidence="9 10">
    <name type="scientific">Microbacterium lacus</name>
    <dbReference type="NCBI Taxonomy" id="415217"/>
    <lineage>
        <taxon>Bacteria</taxon>
        <taxon>Bacillati</taxon>
        <taxon>Actinomycetota</taxon>
        <taxon>Actinomycetes</taxon>
        <taxon>Micrococcales</taxon>
        <taxon>Microbacteriaceae</taxon>
        <taxon>Microbacterium</taxon>
    </lineage>
</organism>
<keyword evidence="10" id="KW-1185">Reference proteome</keyword>
<feature type="transmembrane region" description="Helical" evidence="7">
    <location>
        <begin position="325"/>
        <end position="346"/>
    </location>
</feature>
<dbReference type="InterPro" id="IPR011701">
    <property type="entry name" value="MFS"/>
</dbReference>
<gene>
    <name evidence="9" type="ORF">GCM10009807_00690</name>
</gene>
<accession>A0ABN2FW61</accession>
<name>A0ABN2FW61_9MICO</name>
<sequence>MFVRDSNAHRRSTRKRVAELSARIRAWAAGSDSESLTSGVYRRLIDNSQSVAHTGQMPPSDDADAEILAEARAESSLHTSTSGADDAVEADQAASRQPAPAPKGSLWRDRNFLTMWTGQAFSQFGAQVTELAIPVLAVLLLNASEFEVGVLTAANVAAFLIVGLPAGAWIDRMRKRHVMIWADAVRALALGTVPLLWLLGMLHIWQLVVVALIMGIATVFFDVSYQSIIPSLVRPNQIAEANGKLESTQQIAGLTGPAVGGWLIGAITAPIAILATVGTYVISFIALLFTRDHEERRAPEDHRPIMTEIGEGLRWVFGNPLLRRIVATTGFANLFGTISMTLLPIYLLRVLELSPAQMGVIFSLGAVGGLLGAIATPRIVKRFGEARTLPLSVIGFSLTPLLLPVATLVPQIAFPFLVVQSMLMSFTVLLYNITQVTFRQRITPPRLLGRMNASIRFCVWGVMPIAALGAGALGTWLGVVPTLWIAAILELFAGLFVIIGPFWRMRDLPDPEPVAAGSA</sequence>
<feature type="transmembrane region" description="Helical" evidence="7">
    <location>
        <begin position="195"/>
        <end position="221"/>
    </location>
</feature>
<keyword evidence="3 7" id="KW-0812">Transmembrane</keyword>
<feature type="transmembrane region" description="Helical" evidence="7">
    <location>
        <begin position="358"/>
        <end position="376"/>
    </location>
</feature>
<protein>
    <submittedName>
        <fullName evidence="9">MFS transporter</fullName>
    </submittedName>
</protein>
<evidence type="ECO:0000256" key="6">
    <source>
        <dbReference type="SAM" id="MobiDB-lite"/>
    </source>
</evidence>
<evidence type="ECO:0000256" key="1">
    <source>
        <dbReference type="ARBA" id="ARBA00004651"/>
    </source>
</evidence>
<evidence type="ECO:0000256" key="2">
    <source>
        <dbReference type="ARBA" id="ARBA00022475"/>
    </source>
</evidence>
<keyword evidence="4 7" id="KW-1133">Transmembrane helix</keyword>
<dbReference type="EMBL" id="BAAAPK010000001">
    <property type="protein sequence ID" value="GAA1660814.1"/>
    <property type="molecule type" value="Genomic_DNA"/>
</dbReference>
<dbReference type="InterPro" id="IPR036259">
    <property type="entry name" value="MFS_trans_sf"/>
</dbReference>
<evidence type="ECO:0000259" key="8">
    <source>
        <dbReference type="PROSITE" id="PS50850"/>
    </source>
</evidence>
<dbReference type="PANTHER" id="PTHR23513">
    <property type="entry name" value="INTEGRAL MEMBRANE EFFLUX PROTEIN-RELATED"/>
    <property type="match status" value="1"/>
</dbReference>
<feature type="transmembrane region" description="Helical" evidence="7">
    <location>
        <begin position="412"/>
        <end position="433"/>
    </location>
</feature>
<dbReference type="Pfam" id="PF07690">
    <property type="entry name" value="MFS_1"/>
    <property type="match status" value="1"/>
</dbReference>
<reference evidence="9 10" key="1">
    <citation type="journal article" date="2019" name="Int. J. Syst. Evol. Microbiol.">
        <title>The Global Catalogue of Microorganisms (GCM) 10K type strain sequencing project: providing services to taxonomists for standard genome sequencing and annotation.</title>
        <authorList>
            <consortium name="The Broad Institute Genomics Platform"/>
            <consortium name="The Broad Institute Genome Sequencing Center for Infectious Disease"/>
            <person name="Wu L."/>
            <person name="Ma J."/>
        </authorList>
    </citation>
    <scope>NUCLEOTIDE SEQUENCE [LARGE SCALE GENOMIC DNA]</scope>
    <source>
        <strain evidence="9 10">JCM 15575</strain>
    </source>
</reference>
<dbReference type="SUPFAM" id="SSF103473">
    <property type="entry name" value="MFS general substrate transporter"/>
    <property type="match status" value="1"/>
</dbReference>
<dbReference type="Gene3D" id="1.20.1250.20">
    <property type="entry name" value="MFS general substrate transporter like domains"/>
    <property type="match status" value="1"/>
</dbReference>
<evidence type="ECO:0000313" key="10">
    <source>
        <dbReference type="Proteomes" id="UP001500596"/>
    </source>
</evidence>
<feature type="transmembrane region" description="Helical" evidence="7">
    <location>
        <begin position="483"/>
        <end position="503"/>
    </location>
</feature>
<evidence type="ECO:0000256" key="3">
    <source>
        <dbReference type="ARBA" id="ARBA00022692"/>
    </source>
</evidence>
<keyword evidence="2" id="KW-1003">Cell membrane</keyword>
<feature type="region of interest" description="Disordered" evidence="6">
    <location>
        <begin position="74"/>
        <end position="106"/>
    </location>
</feature>
<comment type="caution">
    <text evidence="9">The sequence shown here is derived from an EMBL/GenBank/DDBJ whole genome shotgun (WGS) entry which is preliminary data.</text>
</comment>
<evidence type="ECO:0000256" key="7">
    <source>
        <dbReference type="SAM" id="Phobius"/>
    </source>
</evidence>
<dbReference type="InterPro" id="IPR020846">
    <property type="entry name" value="MFS_dom"/>
</dbReference>
<proteinExistence type="predicted"/>
<evidence type="ECO:0000313" key="9">
    <source>
        <dbReference type="EMBL" id="GAA1660814.1"/>
    </source>
</evidence>
<feature type="domain" description="Major facilitator superfamily (MFS) profile" evidence="8">
    <location>
        <begin position="322"/>
        <end position="519"/>
    </location>
</feature>
<feature type="transmembrane region" description="Helical" evidence="7">
    <location>
        <begin position="148"/>
        <end position="170"/>
    </location>
</feature>
<keyword evidence="5 7" id="KW-0472">Membrane</keyword>
<dbReference type="PROSITE" id="PS50850">
    <property type="entry name" value="MFS"/>
    <property type="match status" value="1"/>
</dbReference>
<feature type="transmembrane region" description="Helical" evidence="7">
    <location>
        <begin position="262"/>
        <end position="289"/>
    </location>
</feature>
<dbReference type="CDD" id="cd06173">
    <property type="entry name" value="MFS_MefA_like"/>
    <property type="match status" value="1"/>
</dbReference>
<feature type="transmembrane region" description="Helical" evidence="7">
    <location>
        <begin position="388"/>
        <end position="406"/>
    </location>
</feature>
<evidence type="ECO:0000256" key="4">
    <source>
        <dbReference type="ARBA" id="ARBA00022989"/>
    </source>
</evidence>
<evidence type="ECO:0000256" key="5">
    <source>
        <dbReference type="ARBA" id="ARBA00023136"/>
    </source>
</evidence>
<dbReference type="PANTHER" id="PTHR23513:SF6">
    <property type="entry name" value="MAJOR FACILITATOR SUPERFAMILY ASSOCIATED DOMAIN-CONTAINING PROTEIN"/>
    <property type="match status" value="1"/>
</dbReference>
<feature type="transmembrane region" description="Helical" evidence="7">
    <location>
        <begin position="454"/>
        <end position="477"/>
    </location>
</feature>
<comment type="subcellular location">
    <subcellularLocation>
        <location evidence="1">Cell membrane</location>
        <topology evidence="1">Multi-pass membrane protein</topology>
    </subcellularLocation>
</comment>